<evidence type="ECO:0000313" key="2">
    <source>
        <dbReference type="Proteomes" id="UP000275368"/>
    </source>
</evidence>
<keyword evidence="2" id="KW-1185">Reference proteome</keyword>
<organism evidence="1 2">
    <name type="scientific">Paenibacillus baekrokdamisoli</name>
    <dbReference type="NCBI Taxonomy" id="1712516"/>
    <lineage>
        <taxon>Bacteria</taxon>
        <taxon>Bacillati</taxon>
        <taxon>Bacillota</taxon>
        <taxon>Bacilli</taxon>
        <taxon>Bacillales</taxon>
        <taxon>Paenibacillaceae</taxon>
        <taxon>Paenibacillus</taxon>
    </lineage>
</organism>
<name>A0A3G9INX1_9BACL</name>
<dbReference type="AlphaFoldDB" id="A0A3G9INX1"/>
<dbReference type="EMBL" id="AP019308">
    <property type="protein sequence ID" value="BBH19942.1"/>
    <property type="molecule type" value="Genomic_DNA"/>
</dbReference>
<dbReference type="Proteomes" id="UP000275368">
    <property type="component" value="Chromosome"/>
</dbReference>
<gene>
    <name evidence="1" type="ORF">Back11_12870</name>
</gene>
<dbReference type="RefSeq" id="WP_164522693.1">
    <property type="nucleotide sequence ID" value="NZ_AP019308.1"/>
</dbReference>
<sequence length="46" mass="5135">MNQSLPSFRSRRQLALCTGGDMMYNERTSQATKGEIECDGALLLKL</sequence>
<reference evidence="1 2" key="1">
    <citation type="submission" date="2018-11" db="EMBL/GenBank/DDBJ databases">
        <title>Complete genome sequence of Paenibacillus baekrokdamisoli strain KCTC 33723.</title>
        <authorList>
            <person name="Kang S.W."/>
            <person name="Lee K.C."/>
            <person name="Kim K.K."/>
            <person name="Kim J.S."/>
            <person name="Kim D.S."/>
            <person name="Ko S.H."/>
            <person name="Yang S.H."/>
            <person name="Lee J.S."/>
        </authorList>
    </citation>
    <scope>NUCLEOTIDE SEQUENCE [LARGE SCALE GENOMIC DNA]</scope>
    <source>
        <strain evidence="1 2">KCTC 33723</strain>
    </source>
</reference>
<accession>A0A3G9INX1</accession>
<dbReference type="KEGG" id="pbk:Back11_12870"/>
<proteinExistence type="predicted"/>
<evidence type="ECO:0000313" key="1">
    <source>
        <dbReference type="EMBL" id="BBH19942.1"/>
    </source>
</evidence>
<protein>
    <submittedName>
        <fullName evidence="1">Uncharacterized protein</fullName>
    </submittedName>
</protein>